<dbReference type="AlphaFoldDB" id="W6THH6"/>
<name>W6THH6_9SPIR</name>
<dbReference type="Proteomes" id="UP000019148">
    <property type="component" value="Unassembled WGS sequence"/>
</dbReference>
<protein>
    <submittedName>
        <fullName evidence="1">Uncharacterized protein</fullName>
    </submittedName>
</protein>
<gene>
    <name evidence="1" type="ORF">BDCR2A_01113</name>
</gene>
<organism evidence="1 2">
    <name type="scientific">Borrelia duttonii CR2A</name>
    <dbReference type="NCBI Taxonomy" id="1432657"/>
    <lineage>
        <taxon>Bacteria</taxon>
        <taxon>Pseudomonadati</taxon>
        <taxon>Spirochaetota</taxon>
        <taxon>Spirochaetia</taxon>
        <taxon>Spirochaetales</taxon>
        <taxon>Borreliaceae</taxon>
        <taxon>Borrelia</taxon>
    </lineage>
</organism>
<comment type="caution">
    <text evidence="1">The sequence shown here is derived from an EMBL/GenBank/DDBJ whole genome shotgun (WGS) entry which is preliminary data.</text>
</comment>
<evidence type="ECO:0000313" key="1">
    <source>
        <dbReference type="EMBL" id="ETZ17918.1"/>
    </source>
</evidence>
<reference evidence="1 2" key="1">
    <citation type="submission" date="2013-12" db="EMBL/GenBank/DDBJ databases">
        <title>Comparative genomics of relapsing fever spirochetes.</title>
        <authorList>
            <person name="Schwan T.G."/>
            <person name="Raffel S.J."/>
            <person name="Porcella S.F."/>
        </authorList>
    </citation>
    <scope>NUCLEOTIDE SEQUENCE [LARGE SCALE GENOMIC DNA]</scope>
    <source>
        <strain evidence="1 2">CR2A</strain>
    </source>
</reference>
<dbReference type="PATRIC" id="fig|1432657.3.peg.1098"/>
<sequence length="302" mass="34694">MMQQICVVIFSFVLVLSCRQGRSENVSSSTVRKSKIKPNQVVTGVAEYKENGFDVGKVLFIEDNVDRKKILLTPDQAYEALVVNLEKLKALYKKPKGFYVSFFDDFEEAFGVEEMQALKDSLYAVLNWDVNIINKLKKIVLFSVENKSDYFYEKNAEPLIDTLRKIFWRTIYAVIVKYNGSEIFSVANLAKIKSIGNVENLNEISVMLSDMYNKFNDIMKLIEYVINDVAKLNAKNLIIKGLGPIINLDCIYEQKCVTDRADVLGIGFKMCKLKNDLINLRTRITDKVFKIIYPEKETTSEF</sequence>
<evidence type="ECO:0000313" key="2">
    <source>
        <dbReference type="Proteomes" id="UP000019148"/>
    </source>
</evidence>
<dbReference type="EMBL" id="AZIT01000002">
    <property type="protein sequence ID" value="ETZ17918.1"/>
    <property type="molecule type" value="Genomic_DNA"/>
</dbReference>
<proteinExistence type="predicted"/>
<accession>W6THH6</accession>